<dbReference type="SUPFAM" id="SSF47794">
    <property type="entry name" value="Rad51 N-terminal domain-like"/>
    <property type="match status" value="1"/>
</dbReference>
<feature type="region of interest" description="Disordered" evidence="2">
    <location>
        <begin position="52"/>
        <end position="74"/>
    </location>
</feature>
<name>A0ABN1C043_9DEIO</name>
<dbReference type="InterPro" id="IPR010995">
    <property type="entry name" value="DNA_repair_Rad51/TF_NusA_a-hlx"/>
</dbReference>
<feature type="compositionally biased region" description="Low complexity" evidence="2">
    <location>
        <begin position="53"/>
        <end position="74"/>
    </location>
</feature>
<comment type="caution">
    <text evidence="3">The sequence shown here is derived from an EMBL/GenBank/DDBJ whole genome shotgun (WGS) entry which is preliminary data.</text>
</comment>
<organism evidence="3 4">
    <name type="scientific">Deinococcus depolymerans</name>
    <dbReference type="NCBI Taxonomy" id="392408"/>
    <lineage>
        <taxon>Bacteria</taxon>
        <taxon>Thermotogati</taxon>
        <taxon>Deinococcota</taxon>
        <taxon>Deinococci</taxon>
        <taxon>Deinococcales</taxon>
        <taxon>Deinococcaceae</taxon>
        <taxon>Deinococcus</taxon>
    </lineage>
</organism>
<reference evidence="3 4" key="1">
    <citation type="journal article" date="2019" name="Int. J. Syst. Evol. Microbiol.">
        <title>The Global Catalogue of Microorganisms (GCM) 10K type strain sequencing project: providing services to taxonomists for standard genome sequencing and annotation.</title>
        <authorList>
            <consortium name="The Broad Institute Genomics Platform"/>
            <consortium name="The Broad Institute Genome Sequencing Center for Infectious Disease"/>
            <person name="Wu L."/>
            <person name="Ma J."/>
        </authorList>
    </citation>
    <scope>NUCLEOTIDE SEQUENCE [LARGE SCALE GENOMIC DNA]</scope>
    <source>
        <strain evidence="3 4">JCM 14368</strain>
    </source>
</reference>
<dbReference type="EMBL" id="BAAADB010000012">
    <property type="protein sequence ID" value="GAA0508422.1"/>
    <property type="molecule type" value="Genomic_DNA"/>
</dbReference>
<dbReference type="RefSeq" id="WP_343757466.1">
    <property type="nucleotide sequence ID" value="NZ_BAAADB010000012.1"/>
</dbReference>
<sequence length="191" mass="20823">MKNLITPTGLYIGGQWLQPGDVVPGNVADFDYEKAARKGMLKDTEGAEIRNVQPGEQTTPATAPATAPAPAQGEQTYTAEEFGRVQRDRDELHRALTTAQQALRETEAQLTQARAAAADPADVAALTEYREVVGELLPTTFPSRKVLFDNGYYTLDSVRYADDETLKDLSGIGDSRLAEIRKLAPLTVNEE</sequence>
<keyword evidence="4" id="KW-1185">Reference proteome</keyword>
<accession>A0ABN1C043</accession>
<evidence type="ECO:0000313" key="4">
    <source>
        <dbReference type="Proteomes" id="UP001500191"/>
    </source>
</evidence>
<evidence type="ECO:0000313" key="3">
    <source>
        <dbReference type="EMBL" id="GAA0508422.1"/>
    </source>
</evidence>
<evidence type="ECO:0000256" key="1">
    <source>
        <dbReference type="SAM" id="Coils"/>
    </source>
</evidence>
<protein>
    <submittedName>
        <fullName evidence="3">Uncharacterized protein</fullName>
    </submittedName>
</protein>
<dbReference type="Proteomes" id="UP001500191">
    <property type="component" value="Unassembled WGS sequence"/>
</dbReference>
<gene>
    <name evidence="3" type="ORF">GCM10008937_15320</name>
</gene>
<evidence type="ECO:0000256" key="2">
    <source>
        <dbReference type="SAM" id="MobiDB-lite"/>
    </source>
</evidence>
<proteinExistence type="predicted"/>
<keyword evidence="1" id="KW-0175">Coiled coil</keyword>
<feature type="coiled-coil region" evidence="1">
    <location>
        <begin position="89"/>
        <end position="116"/>
    </location>
</feature>